<evidence type="ECO:0000313" key="2">
    <source>
        <dbReference type="EMBL" id="GAA4757670.1"/>
    </source>
</evidence>
<feature type="transmembrane region" description="Helical" evidence="1">
    <location>
        <begin position="348"/>
        <end position="365"/>
    </location>
</feature>
<protein>
    <recommendedName>
        <fullName evidence="4">Peptide zinc metalloprotease protein</fullName>
    </recommendedName>
</protein>
<evidence type="ECO:0000256" key="1">
    <source>
        <dbReference type="SAM" id="Phobius"/>
    </source>
</evidence>
<accession>A0ABP8ZIT6</accession>
<feature type="transmembrane region" description="Helical" evidence="1">
    <location>
        <begin position="166"/>
        <end position="184"/>
    </location>
</feature>
<reference evidence="3" key="1">
    <citation type="journal article" date="2019" name="Int. J. Syst. Evol. Microbiol.">
        <title>The Global Catalogue of Microorganisms (GCM) 10K type strain sequencing project: providing services to taxonomists for standard genome sequencing and annotation.</title>
        <authorList>
            <consortium name="The Broad Institute Genomics Platform"/>
            <consortium name="The Broad Institute Genome Sequencing Center for Infectious Disease"/>
            <person name="Wu L."/>
            <person name="Ma J."/>
        </authorList>
    </citation>
    <scope>NUCLEOTIDE SEQUENCE [LARGE SCALE GENOMIC DNA]</scope>
    <source>
        <strain evidence="3">JCM 18198</strain>
    </source>
</reference>
<evidence type="ECO:0008006" key="4">
    <source>
        <dbReference type="Google" id="ProtNLM"/>
    </source>
</evidence>
<organism evidence="2 3">
    <name type="scientific">Flavobacterium hankyongi</name>
    <dbReference type="NCBI Taxonomy" id="1176532"/>
    <lineage>
        <taxon>Bacteria</taxon>
        <taxon>Pseudomonadati</taxon>
        <taxon>Bacteroidota</taxon>
        <taxon>Flavobacteriia</taxon>
        <taxon>Flavobacteriales</taxon>
        <taxon>Flavobacteriaceae</taxon>
        <taxon>Flavobacterium</taxon>
    </lineage>
</organism>
<feature type="transmembrane region" description="Helical" evidence="1">
    <location>
        <begin position="134"/>
        <end position="154"/>
    </location>
</feature>
<gene>
    <name evidence="2" type="ORF">GCM10023230_01900</name>
</gene>
<name>A0ABP8ZIT6_9FLAO</name>
<dbReference type="Proteomes" id="UP001500141">
    <property type="component" value="Unassembled WGS sequence"/>
</dbReference>
<proteinExistence type="predicted"/>
<feature type="transmembrane region" description="Helical" evidence="1">
    <location>
        <begin position="320"/>
        <end position="342"/>
    </location>
</feature>
<feature type="transmembrane region" description="Helical" evidence="1">
    <location>
        <begin position="226"/>
        <end position="249"/>
    </location>
</feature>
<dbReference type="RefSeq" id="WP_264542670.1">
    <property type="nucleotide sequence ID" value="NZ_BAABIP010000005.1"/>
</dbReference>
<comment type="caution">
    <text evidence="2">The sequence shown here is derived from an EMBL/GenBank/DDBJ whole genome shotgun (WGS) entry which is preliminary data.</text>
</comment>
<evidence type="ECO:0000313" key="3">
    <source>
        <dbReference type="Proteomes" id="UP001500141"/>
    </source>
</evidence>
<sequence>METTIDLSRVLRINDNCSWKKFDEKNHIICIDDEIKSKLYLTNEVIEILKLVNGKNSIEDIKNIYNENSSYKLSNQTILRIFQEKLFGYGIFDGDDVSRIETKNKYIWFKITIFNKNIVKRVSKLFTPAFDKTFFYPILFLSTLITISPFFYVSFSKVYHAVDGDLFVNFIIINLLTLIFHEFGHSAACQKYGGEGGSIGFGFYILSPVFFSDVTDAWRLHRKERLIVDLGGVYMQLIITAFFSILFFVYHDIRIVSLISLILIGVVFNLNPFLRYDGYWALSDLMNITNLRERSSRITGKFYGWIVGINKNFNPSKRDVMLIVYGNISILFILYILFYMVIKQHNSIIYFPKNLYYFVCGILINQPTEFNWYKKNIVALFPFAVFYAIIIISFYKNFKDHFNKRYGKI</sequence>
<keyword evidence="1" id="KW-1133">Transmembrane helix</keyword>
<keyword evidence="1" id="KW-0472">Membrane</keyword>
<feature type="transmembrane region" description="Helical" evidence="1">
    <location>
        <begin position="255"/>
        <end position="274"/>
    </location>
</feature>
<dbReference type="EMBL" id="BAABIP010000005">
    <property type="protein sequence ID" value="GAA4757670.1"/>
    <property type="molecule type" value="Genomic_DNA"/>
</dbReference>
<keyword evidence="3" id="KW-1185">Reference proteome</keyword>
<feature type="transmembrane region" description="Helical" evidence="1">
    <location>
        <begin position="377"/>
        <end position="395"/>
    </location>
</feature>
<feature type="transmembrane region" description="Helical" evidence="1">
    <location>
        <begin position="196"/>
        <end position="214"/>
    </location>
</feature>
<keyword evidence="1" id="KW-0812">Transmembrane</keyword>